<dbReference type="InterPro" id="IPR051468">
    <property type="entry name" value="Fungal_SecMetab_SDRs"/>
</dbReference>
<dbReference type="PANTHER" id="PTHR43544:SF2">
    <property type="entry name" value="OXIDOREDUCTASE"/>
    <property type="match status" value="1"/>
</dbReference>
<dbReference type="RefSeq" id="WP_202198091.1">
    <property type="nucleotide sequence ID" value="NZ_BAAATO010000068.1"/>
</dbReference>
<name>A0ABQ3T5N1_9ACTN</name>
<proteinExistence type="predicted"/>
<reference evidence="3" key="1">
    <citation type="submission" date="2023-07" db="EMBL/GenBank/DDBJ databases">
        <title>Whole genome shotgun sequence of Streptomyces spororaveus NBRC 15456.</title>
        <authorList>
            <person name="Komaki H."/>
            <person name="Tamura T."/>
        </authorList>
    </citation>
    <scope>NUCLEOTIDE SEQUENCE [LARGE SCALE GENOMIC DNA]</scope>
    <source>
        <strain evidence="3">NBRC 15456</strain>
    </source>
</reference>
<keyword evidence="3" id="KW-1185">Reference proteome</keyword>
<dbReference type="Pfam" id="PF13561">
    <property type="entry name" value="adh_short_C2"/>
    <property type="match status" value="1"/>
</dbReference>
<accession>A0ABQ3T5N1</accession>
<dbReference type="PANTHER" id="PTHR43544">
    <property type="entry name" value="SHORT-CHAIN DEHYDROGENASE/REDUCTASE"/>
    <property type="match status" value="1"/>
</dbReference>
<dbReference type="Proteomes" id="UP000608522">
    <property type="component" value="Unassembled WGS sequence"/>
</dbReference>
<feature type="compositionally biased region" description="Low complexity" evidence="1">
    <location>
        <begin position="323"/>
        <end position="334"/>
    </location>
</feature>
<protein>
    <submittedName>
        <fullName evidence="2">Oxidoreductase</fullName>
    </submittedName>
</protein>
<evidence type="ECO:0000313" key="2">
    <source>
        <dbReference type="EMBL" id="GHI75682.1"/>
    </source>
</evidence>
<comment type="caution">
    <text evidence="2">The sequence shown here is derived from an EMBL/GenBank/DDBJ whole genome shotgun (WGS) entry which is preliminary data.</text>
</comment>
<sequence length="520" mass="56388">MENEPIQACLDLLEQARHLSLEDERRRLLEQAASDLVRDGRRRRRAARRAVRAAADAELLADTVTRAPDRIMDTALSADTRHRAGLSVHEYVQGHSGPGGVTRRTPGRVPDGDEPPRLLNRPQRCYVCKNHYRLVHHFYGQLCPGCADENLARRTARTDLTGRRALLTGGRVKIGFHVALMLLRDGAELTVTTRFPQDAANRFAAAPGAADWWHRLRIAALDLRDPRQVLALTDHLLDEAAPLDILVNNAAQTLHRSPRAYRALAAAEAAAVATAQPATAPEIWTAPGFAVPGSHTAALPLTAELASRARVSGALAGVRRGAEGALAPTTEPTTEPAPTPAPASDLQERTDEAGLLQETGSSNSWTLRLGQVEPAELLEVQLVNAVAPFLLADRLLPLLEASPHARRYLINVSAVEGQFDVRNKTSGHPHTNMAKAALNMLTRTSAADLAARGIHTCSVDTGWVTDEKPLPARERHAATGWRPPLDVIDGAARIYHPIVQGQAGSPIHGVLLKDYRDVAW</sequence>
<feature type="region of interest" description="Disordered" evidence="1">
    <location>
        <begin position="320"/>
        <end position="350"/>
    </location>
</feature>
<dbReference type="Gene3D" id="3.40.50.720">
    <property type="entry name" value="NAD(P)-binding Rossmann-like Domain"/>
    <property type="match status" value="2"/>
</dbReference>
<dbReference type="Pfam" id="PF00106">
    <property type="entry name" value="adh_short"/>
    <property type="match status" value="1"/>
</dbReference>
<gene>
    <name evidence="2" type="ORF">Sspor_12430</name>
</gene>
<dbReference type="SUPFAM" id="SSF51735">
    <property type="entry name" value="NAD(P)-binding Rossmann-fold domains"/>
    <property type="match status" value="1"/>
</dbReference>
<feature type="region of interest" description="Disordered" evidence="1">
    <location>
        <begin position="90"/>
        <end position="116"/>
    </location>
</feature>
<evidence type="ECO:0000313" key="3">
    <source>
        <dbReference type="Proteomes" id="UP000608522"/>
    </source>
</evidence>
<dbReference type="InterPro" id="IPR002347">
    <property type="entry name" value="SDR_fam"/>
</dbReference>
<evidence type="ECO:0000256" key="1">
    <source>
        <dbReference type="SAM" id="MobiDB-lite"/>
    </source>
</evidence>
<dbReference type="InterPro" id="IPR036291">
    <property type="entry name" value="NAD(P)-bd_dom_sf"/>
</dbReference>
<dbReference type="EMBL" id="BNED01000005">
    <property type="protein sequence ID" value="GHI75682.1"/>
    <property type="molecule type" value="Genomic_DNA"/>
</dbReference>
<organism evidence="2 3">
    <name type="scientific">Streptomyces spororaveus</name>
    <dbReference type="NCBI Taxonomy" id="284039"/>
    <lineage>
        <taxon>Bacteria</taxon>
        <taxon>Bacillati</taxon>
        <taxon>Actinomycetota</taxon>
        <taxon>Actinomycetes</taxon>
        <taxon>Kitasatosporales</taxon>
        <taxon>Streptomycetaceae</taxon>
        <taxon>Streptomyces</taxon>
    </lineage>
</organism>